<name>A0A812PBW1_9DINO</name>
<evidence type="ECO:0000256" key="2">
    <source>
        <dbReference type="ARBA" id="ARBA00022801"/>
    </source>
</evidence>
<dbReference type="InterPro" id="IPR017853">
    <property type="entry name" value="GH"/>
</dbReference>
<keyword evidence="3 4" id="KW-0326">Glycosidase</keyword>
<accession>A0A812PBW1</accession>
<proteinExistence type="inferred from homology"/>
<keyword evidence="2 4" id="KW-0378">Hydrolase</keyword>
<evidence type="ECO:0000259" key="5">
    <source>
        <dbReference type="Pfam" id="PF00150"/>
    </source>
</evidence>
<comment type="caution">
    <text evidence="6">The sequence shown here is derived from an EMBL/GenBank/DDBJ whole genome shotgun (WGS) entry which is preliminary data.</text>
</comment>
<organism evidence="6 7">
    <name type="scientific">Symbiodinium natans</name>
    <dbReference type="NCBI Taxonomy" id="878477"/>
    <lineage>
        <taxon>Eukaryota</taxon>
        <taxon>Sar</taxon>
        <taxon>Alveolata</taxon>
        <taxon>Dinophyceae</taxon>
        <taxon>Suessiales</taxon>
        <taxon>Symbiodiniaceae</taxon>
        <taxon>Symbiodinium</taxon>
    </lineage>
</organism>
<dbReference type="PANTHER" id="PTHR31308">
    <property type="match status" value="1"/>
</dbReference>
<evidence type="ECO:0000313" key="6">
    <source>
        <dbReference type="EMBL" id="CAE7327587.1"/>
    </source>
</evidence>
<evidence type="ECO:0000256" key="1">
    <source>
        <dbReference type="ARBA" id="ARBA00005641"/>
    </source>
</evidence>
<gene>
    <name evidence="6" type="ORF">SNAT2548_LOCUS17150</name>
</gene>
<dbReference type="Proteomes" id="UP000604046">
    <property type="component" value="Unassembled WGS sequence"/>
</dbReference>
<keyword evidence="7" id="KW-1185">Reference proteome</keyword>
<dbReference type="EMBL" id="CAJNDS010002102">
    <property type="protein sequence ID" value="CAE7327587.1"/>
    <property type="molecule type" value="Genomic_DNA"/>
</dbReference>
<evidence type="ECO:0000256" key="4">
    <source>
        <dbReference type="RuleBase" id="RU361153"/>
    </source>
</evidence>
<reference evidence="6" key="1">
    <citation type="submission" date="2021-02" db="EMBL/GenBank/DDBJ databases">
        <authorList>
            <person name="Dougan E. K."/>
            <person name="Rhodes N."/>
            <person name="Thang M."/>
            <person name="Chan C."/>
        </authorList>
    </citation>
    <scope>NUCLEOTIDE SEQUENCE</scope>
</reference>
<evidence type="ECO:0000313" key="7">
    <source>
        <dbReference type="Proteomes" id="UP000604046"/>
    </source>
</evidence>
<dbReference type="AlphaFoldDB" id="A0A812PBW1"/>
<dbReference type="GO" id="GO:0004553">
    <property type="term" value="F:hydrolase activity, hydrolyzing O-glycosyl compounds"/>
    <property type="evidence" value="ECO:0007669"/>
    <property type="project" value="InterPro"/>
</dbReference>
<dbReference type="InterPro" id="IPR052066">
    <property type="entry name" value="Glycosphingolipid_Hydrolases"/>
</dbReference>
<dbReference type="InterPro" id="IPR001547">
    <property type="entry name" value="Glyco_hydro_5"/>
</dbReference>
<dbReference type="OrthoDB" id="1887033at2759"/>
<sequence length="520" mass="56707">MAAASSPLLAADDPKRVVVALGAGGEKVFKLDGEEVVLMGGNYVFKTQPYFPPREVVSANAKQMSDGARSMSYTPPPAADGSPRSVKACVRLGCMLEGAMPNKAGSVDPTWAANLDATIEAFAEQGVYVFLEVHMDAFSTTNGGDGFPWWIGDYMQSNIKSDSASGHCCCFGSPSYIVNPENPMTLVFPSWLACCCCIRGVQTEGNNPWAAYAIGTGLGNPAAMNVGNLSVRLNNNDSAWQAGTLTWITQVHNYAARFYQSASTSDREAIFEPYCQHIRYLCRKWEQHWNVVAVELLNEPVLGGLPSLRQYFTNRRNLFDLYAGVLEELGQSEPPIRTPLALQDGFGSLARASCLMKLLSCIPISSKAQQQLREWGEKCQLILSIHWYPGLGCLSHNTTILPKAFIAMAKEESRDLMASSPLWLSEFYLPSVSEGLAFFANAGLPAMTYWQYVDTEYTQTGGWFKYPPSVTQYGEPITTDGTVNAEAWAAYEKTVADGSYWGGMVCGGANGQNDVLSKVK</sequence>
<dbReference type="SUPFAM" id="SSF51445">
    <property type="entry name" value="(Trans)glycosidases"/>
    <property type="match status" value="1"/>
</dbReference>
<dbReference type="Gene3D" id="3.20.20.80">
    <property type="entry name" value="Glycosidases"/>
    <property type="match status" value="1"/>
</dbReference>
<dbReference type="GO" id="GO:0000272">
    <property type="term" value="P:polysaccharide catabolic process"/>
    <property type="evidence" value="ECO:0007669"/>
    <property type="project" value="InterPro"/>
</dbReference>
<comment type="similarity">
    <text evidence="1 4">Belongs to the glycosyl hydrolase 5 (cellulase A) family.</text>
</comment>
<dbReference type="PANTHER" id="PTHR31308:SF5">
    <property type="entry name" value="ERGOSTERYL-BETA-GLUCOSIDASE"/>
    <property type="match status" value="1"/>
</dbReference>
<dbReference type="Pfam" id="PF00150">
    <property type="entry name" value="Cellulase"/>
    <property type="match status" value="1"/>
</dbReference>
<evidence type="ECO:0000256" key="3">
    <source>
        <dbReference type="ARBA" id="ARBA00023295"/>
    </source>
</evidence>
<protein>
    <recommendedName>
        <fullName evidence="5">Glycoside hydrolase family 5 domain-containing protein</fullName>
    </recommendedName>
</protein>
<feature type="domain" description="Glycoside hydrolase family 5" evidence="5">
    <location>
        <begin position="89"/>
        <end position="158"/>
    </location>
</feature>